<feature type="domain" description="CHAT" evidence="1">
    <location>
        <begin position="521"/>
        <end position="782"/>
    </location>
</feature>
<dbReference type="Proteomes" id="UP000536711">
    <property type="component" value="Unassembled WGS sequence"/>
</dbReference>
<dbReference type="OrthoDB" id="9991317at2759"/>
<dbReference type="Pfam" id="PF12770">
    <property type="entry name" value="CHAT"/>
    <property type="match status" value="1"/>
</dbReference>
<gene>
    <name evidence="2" type="ORF">FACUT_13041</name>
</gene>
<dbReference type="EMBL" id="JAADJF010000506">
    <property type="protein sequence ID" value="KAF4415863.1"/>
    <property type="molecule type" value="Genomic_DNA"/>
</dbReference>
<sequence length="783" mass="88344">MLRPPGDLGDLEEAIILFQQAVDSSPPAEERSPEWLIELAFCFHVRSNATDSVNDDLHSSRIAFEAVSKVQKGDPGYGLIMDYACHFIRQIALRLHDEQVLEQVVEIHKEALDEAIRVSEYIVNDPKDNSEERARYLWLLNEHLVQRYFRAGTLADLDESIKACQKAVDETLASHRDRLKEYFQKGFDLMQEFVSMTGHDDEKRAMRLSNLAQMFREAYIGTGDIQRLERSIRLGRDTLTTIHNDHLHKPIFHFNLVSGLRLRYIDLNHHGDLQEAISFYKLTLYHPEDSIFLRVQAAYDAGVKTIILLSDFRPRSLENADIQREVAKIAGLSTEMACISLRLGYNPVDALELLEMARGVMASSITLLRADLKELKTQFSLELGDEDWGSETSQRHATGDQMSALLHEIRSNPGFENFLRPGDQEFLMSAASLGPVIVVNVYKTLCCAILIHKSRFNAIPLKQLKQDDIDSKYASLGRGSSKVLEWLWDIVAEPILTELGFTEPQKAADMKETGRHSQRNGDTVMDRDLSSYATSVSAIVHSRRTTPVSQNEAVFVPASETPGHGRLAFADREISMLRDVCRRMKVQPVEPQPFIKEVLSHLRNCRIFHVAGHGYNDTVDASKSQLYLKDWQADPFTVASLLELNLHQEGPFLAYLSACGTGQIKSQQLFDEGIHLISAYQLAGIRHVIGTLWEVNDQSCVDMAAIVYEEISKGNMSDDSVCRGVHVATKAKRDQWLDDTYGVGKKKADDIARDTVALDDDDQDSLGIGNRPLYWVPYVHFGA</sequence>
<evidence type="ECO:0000313" key="3">
    <source>
        <dbReference type="Proteomes" id="UP000536711"/>
    </source>
</evidence>
<keyword evidence="3" id="KW-1185">Reference proteome</keyword>
<evidence type="ECO:0000313" key="2">
    <source>
        <dbReference type="EMBL" id="KAF4415863.1"/>
    </source>
</evidence>
<organism evidence="2 3">
    <name type="scientific">Fusarium acutatum</name>
    <dbReference type="NCBI Taxonomy" id="78861"/>
    <lineage>
        <taxon>Eukaryota</taxon>
        <taxon>Fungi</taxon>
        <taxon>Dikarya</taxon>
        <taxon>Ascomycota</taxon>
        <taxon>Pezizomycotina</taxon>
        <taxon>Sordariomycetes</taxon>
        <taxon>Hypocreomycetidae</taxon>
        <taxon>Hypocreales</taxon>
        <taxon>Nectriaceae</taxon>
        <taxon>Fusarium</taxon>
        <taxon>Fusarium fujikuroi species complex</taxon>
    </lineage>
</organism>
<reference evidence="2 3" key="1">
    <citation type="submission" date="2020-01" db="EMBL/GenBank/DDBJ databases">
        <title>Identification and distribution of gene clusters putatively required for synthesis of sphingolipid metabolism inhibitors in phylogenetically diverse species of the filamentous fungus Fusarium.</title>
        <authorList>
            <person name="Kim H.-S."/>
            <person name="Busman M."/>
            <person name="Brown D.W."/>
            <person name="Divon H."/>
            <person name="Uhlig S."/>
            <person name="Proctor R.H."/>
        </authorList>
    </citation>
    <scope>NUCLEOTIDE SEQUENCE [LARGE SCALE GENOMIC DNA]</scope>
    <source>
        <strain evidence="2 3">NRRL 13308</strain>
    </source>
</reference>
<dbReference type="InterPro" id="IPR024983">
    <property type="entry name" value="CHAT_dom"/>
</dbReference>
<evidence type="ECO:0000259" key="1">
    <source>
        <dbReference type="Pfam" id="PF12770"/>
    </source>
</evidence>
<dbReference type="AlphaFoldDB" id="A0A8H4NIH8"/>
<dbReference type="Gene3D" id="1.25.40.10">
    <property type="entry name" value="Tetratricopeptide repeat domain"/>
    <property type="match status" value="1"/>
</dbReference>
<proteinExistence type="predicted"/>
<comment type="caution">
    <text evidence="2">The sequence shown here is derived from an EMBL/GenBank/DDBJ whole genome shotgun (WGS) entry which is preliminary data.</text>
</comment>
<protein>
    <submittedName>
        <fullName evidence="2">30S ribosomal S17P</fullName>
    </submittedName>
</protein>
<dbReference type="InterPro" id="IPR011990">
    <property type="entry name" value="TPR-like_helical_dom_sf"/>
</dbReference>
<accession>A0A8H4NIH8</accession>
<name>A0A8H4NIH8_9HYPO</name>